<organism evidence="1 2">
    <name type="scientific">Glossina palpalis gambiensis</name>
    <dbReference type="NCBI Taxonomy" id="67801"/>
    <lineage>
        <taxon>Eukaryota</taxon>
        <taxon>Metazoa</taxon>
        <taxon>Ecdysozoa</taxon>
        <taxon>Arthropoda</taxon>
        <taxon>Hexapoda</taxon>
        <taxon>Insecta</taxon>
        <taxon>Pterygota</taxon>
        <taxon>Neoptera</taxon>
        <taxon>Endopterygota</taxon>
        <taxon>Diptera</taxon>
        <taxon>Brachycera</taxon>
        <taxon>Muscomorpha</taxon>
        <taxon>Hippoboscoidea</taxon>
        <taxon>Glossinidae</taxon>
        <taxon>Glossina</taxon>
    </lineage>
</organism>
<dbReference type="EMBL" id="JXJN01006213">
    <property type="status" value="NOT_ANNOTATED_CDS"/>
    <property type="molecule type" value="Genomic_DNA"/>
</dbReference>
<proteinExistence type="predicted"/>
<reference evidence="1" key="2">
    <citation type="submission" date="2020-05" db="UniProtKB">
        <authorList>
            <consortium name="EnsemblMetazoa"/>
        </authorList>
    </citation>
    <scope>IDENTIFICATION</scope>
    <source>
        <strain evidence="1">IAEA</strain>
    </source>
</reference>
<dbReference type="Proteomes" id="UP000092460">
    <property type="component" value="Unassembled WGS sequence"/>
</dbReference>
<dbReference type="AlphaFoldDB" id="A0A1B0AZ93"/>
<accession>A0A1B0AZ93</accession>
<sequence length="112" mass="13411">MCMETWKAGNKLYDHNHIAFLSEFHTIYHKNRTEQNRTEQDRTETTRIQLQQQLEQQRKELSPTASFQQKAKSSLSTYIRLHLLFNYTVLRMGVRENRDNKCVDVYCSAIKK</sequence>
<dbReference type="EnsemblMetazoa" id="GPPI013655-RA">
    <property type="protein sequence ID" value="GPPI013655-PA"/>
    <property type="gene ID" value="GPPI013655"/>
</dbReference>
<dbReference type="VEuPathDB" id="VectorBase:GPPI013655"/>
<name>A0A1B0AZ93_9MUSC</name>
<evidence type="ECO:0000313" key="1">
    <source>
        <dbReference type="EnsemblMetazoa" id="GPPI013655-PA"/>
    </source>
</evidence>
<evidence type="ECO:0000313" key="2">
    <source>
        <dbReference type="Proteomes" id="UP000092460"/>
    </source>
</evidence>
<protein>
    <submittedName>
        <fullName evidence="1">Uncharacterized protein</fullName>
    </submittedName>
</protein>
<reference evidence="2" key="1">
    <citation type="submission" date="2015-01" db="EMBL/GenBank/DDBJ databases">
        <authorList>
            <person name="Aksoy S."/>
            <person name="Warren W."/>
            <person name="Wilson R.K."/>
        </authorList>
    </citation>
    <scope>NUCLEOTIDE SEQUENCE [LARGE SCALE GENOMIC DNA]</scope>
    <source>
        <strain evidence="2">IAEA</strain>
    </source>
</reference>
<keyword evidence="2" id="KW-1185">Reference proteome</keyword>